<dbReference type="InterPro" id="IPR032710">
    <property type="entry name" value="NTF2-like_dom_sf"/>
</dbReference>
<feature type="domain" description="SnoaL-like" evidence="1">
    <location>
        <begin position="24"/>
        <end position="102"/>
    </location>
</feature>
<organism evidence="2 3">
    <name type="scientific">Subtercola boreus</name>
    <dbReference type="NCBI Taxonomy" id="120213"/>
    <lineage>
        <taxon>Bacteria</taxon>
        <taxon>Bacillati</taxon>
        <taxon>Actinomycetota</taxon>
        <taxon>Actinomycetes</taxon>
        <taxon>Micrococcales</taxon>
        <taxon>Microbacteriaceae</taxon>
        <taxon>Subtercola</taxon>
    </lineage>
</organism>
<evidence type="ECO:0000313" key="3">
    <source>
        <dbReference type="Proteomes" id="UP000257080"/>
    </source>
</evidence>
<evidence type="ECO:0000313" key="2">
    <source>
        <dbReference type="EMBL" id="RFA25509.1"/>
    </source>
</evidence>
<sequence length="132" mass="15374">MTNISPLPPTNTGLVTAETVTSWIEKYLRAWETNDRDDIAALFTEDAEYHERPFDTEWIGREDIIQGWRGRWEWQQGGWTFESTISGIHDRTAVITGLGHYTELGDFDNVWTVTFDELGRCTRFEMVNTERP</sequence>
<dbReference type="Proteomes" id="UP000257080">
    <property type="component" value="Unassembled WGS sequence"/>
</dbReference>
<name>A0A3E0W7C7_9MICO</name>
<dbReference type="RefSeq" id="WP_116419607.1">
    <property type="nucleotide sequence ID" value="NZ_NBXC01000027.1"/>
</dbReference>
<accession>A0A3E0W7C7</accession>
<proteinExistence type="predicted"/>
<comment type="caution">
    <text evidence="2">The sequence shown here is derived from an EMBL/GenBank/DDBJ whole genome shotgun (WGS) entry which is preliminary data.</text>
</comment>
<dbReference type="AlphaFoldDB" id="A0A3E0W7C7"/>
<gene>
    <name evidence="2" type="ORF">B7R25_14105</name>
</gene>
<evidence type="ECO:0000259" key="1">
    <source>
        <dbReference type="Pfam" id="PF12680"/>
    </source>
</evidence>
<dbReference type="Pfam" id="PF12680">
    <property type="entry name" value="SnoaL_2"/>
    <property type="match status" value="1"/>
</dbReference>
<protein>
    <recommendedName>
        <fullName evidence="1">SnoaL-like domain-containing protein</fullName>
    </recommendedName>
</protein>
<dbReference type="InterPro" id="IPR037401">
    <property type="entry name" value="SnoaL-like"/>
</dbReference>
<dbReference type="EMBL" id="NBXE01000031">
    <property type="protein sequence ID" value="RFA25509.1"/>
    <property type="molecule type" value="Genomic_DNA"/>
</dbReference>
<dbReference type="Gene3D" id="3.10.450.50">
    <property type="match status" value="1"/>
</dbReference>
<dbReference type="SUPFAM" id="SSF54427">
    <property type="entry name" value="NTF2-like"/>
    <property type="match status" value="1"/>
</dbReference>
<reference evidence="2 3" key="1">
    <citation type="submission" date="2017-04" db="EMBL/GenBank/DDBJ databases">
        <title>Comparative genome analysis of Subtercola boreus.</title>
        <authorList>
            <person name="Cho Y.-J."/>
            <person name="Cho A."/>
            <person name="Kim O.-S."/>
            <person name="Lee J.-I."/>
        </authorList>
    </citation>
    <scope>NUCLEOTIDE SEQUENCE [LARGE SCALE GENOMIC DNA]</scope>
    <source>
        <strain evidence="2 3">P28004</strain>
    </source>
</reference>
<dbReference type="OrthoDB" id="8526151at2"/>